<dbReference type="RefSeq" id="WP_129463265.1">
    <property type="nucleotide sequence ID" value="NZ_JACSXZ010000001.1"/>
</dbReference>
<evidence type="ECO:0000313" key="1">
    <source>
        <dbReference type="EMBL" id="RXR34858.1"/>
    </source>
</evidence>
<evidence type="ECO:0000313" key="2">
    <source>
        <dbReference type="Proteomes" id="UP000289734"/>
    </source>
</evidence>
<organism evidence="1 2">
    <name type="scientific">Flavobacterium piscinae</name>
    <dbReference type="NCBI Taxonomy" id="2506424"/>
    <lineage>
        <taxon>Bacteria</taxon>
        <taxon>Pseudomonadati</taxon>
        <taxon>Bacteroidota</taxon>
        <taxon>Flavobacteriia</taxon>
        <taxon>Flavobacteriales</taxon>
        <taxon>Flavobacteriaceae</taxon>
        <taxon>Flavobacterium</taxon>
    </lineage>
</organism>
<gene>
    <name evidence="1" type="ORF">EQG68_02815</name>
</gene>
<comment type="caution">
    <text evidence="1">The sequence shown here is derived from an EMBL/GenBank/DDBJ whole genome shotgun (WGS) entry which is preliminary data.</text>
</comment>
<accession>A0A4Q1KX15</accession>
<reference evidence="2" key="1">
    <citation type="submission" date="2019-01" db="EMBL/GenBank/DDBJ databases">
        <title>Cytophagaceae bacterium strain CAR-16.</title>
        <authorList>
            <person name="Chen W.-M."/>
        </authorList>
    </citation>
    <scope>NUCLEOTIDE SEQUENCE [LARGE SCALE GENOMIC DNA]</scope>
    <source>
        <strain evidence="2">ICH-30</strain>
    </source>
</reference>
<dbReference type="Proteomes" id="UP000289734">
    <property type="component" value="Unassembled WGS sequence"/>
</dbReference>
<evidence type="ECO:0008006" key="3">
    <source>
        <dbReference type="Google" id="ProtNLM"/>
    </source>
</evidence>
<protein>
    <recommendedName>
        <fullName evidence="3">ParA family protein</fullName>
    </recommendedName>
</protein>
<proteinExistence type="predicted"/>
<name>A0A4Q1KX15_9FLAO</name>
<dbReference type="OrthoDB" id="5821096at2"/>
<keyword evidence="2" id="KW-1185">Reference proteome</keyword>
<dbReference type="EMBL" id="SBKQ01000002">
    <property type="protein sequence ID" value="RXR34858.1"/>
    <property type="molecule type" value="Genomic_DNA"/>
</dbReference>
<sequence>MKTILAIWNASSKGKSSTILEIAKHLLIQFPNHNIIFCDKDVNNLTVDFRLVIEINGKIIVLESQGDPGTRLEARLTGIVNQYNPDLIFCTCRTRGETVNSVENTANNFEYLTIWSSTYQTTHNHSTVNQVKAEHLLDLIKKLGLI</sequence>
<dbReference type="AlphaFoldDB" id="A0A4Q1KX15"/>